<dbReference type="InterPro" id="IPR050963">
    <property type="entry name" value="Sirohydro_Cobaltochel/CbiX"/>
</dbReference>
<evidence type="ECO:0000313" key="3">
    <source>
        <dbReference type="EMBL" id="RID99356.1"/>
    </source>
</evidence>
<name>A0A398CHT8_9BURK</name>
<evidence type="ECO:0000256" key="1">
    <source>
        <dbReference type="ARBA" id="ARBA00022723"/>
    </source>
</evidence>
<evidence type="ECO:0000313" key="4">
    <source>
        <dbReference type="Proteomes" id="UP000266302"/>
    </source>
</evidence>
<keyword evidence="1" id="KW-0479">Metal-binding</keyword>
<proteinExistence type="predicted"/>
<dbReference type="CDD" id="cd03416">
    <property type="entry name" value="CbiX_SirB_N"/>
    <property type="match status" value="1"/>
</dbReference>
<dbReference type="InterPro" id="IPR002762">
    <property type="entry name" value="CbiX-like"/>
</dbReference>
<reference evidence="3 4" key="1">
    <citation type="submission" date="2018-09" db="EMBL/GenBank/DDBJ databases">
        <title>Draft genome of Simplicispira sp. NY-02.</title>
        <authorList>
            <person name="Im W.T."/>
        </authorList>
    </citation>
    <scope>NUCLEOTIDE SEQUENCE [LARGE SCALE GENOMIC DNA]</scope>
    <source>
        <strain evidence="3 4">NY-02</strain>
    </source>
</reference>
<protein>
    <submittedName>
        <fullName evidence="3">Cobalamin biosynthesis protein CbiX</fullName>
    </submittedName>
</protein>
<accession>A0A398CHT8</accession>
<dbReference type="GO" id="GO:0016829">
    <property type="term" value="F:lyase activity"/>
    <property type="evidence" value="ECO:0007669"/>
    <property type="project" value="UniProtKB-KW"/>
</dbReference>
<sequence>MHHPVGIVLFAHGSRDAGWRAPIEAVRAEIERSRPDVEVRCAYLELCEPDLAQASRSLHAAGVRTLTIVPMFLGTGRHARDDLPLLVADLRAQHPDMSIEVQEAVGENPRMTALMAEIACGGPPI</sequence>
<evidence type="ECO:0000256" key="2">
    <source>
        <dbReference type="ARBA" id="ARBA00023239"/>
    </source>
</evidence>
<dbReference type="PANTHER" id="PTHR33542">
    <property type="entry name" value="SIROHYDROCHLORIN FERROCHELATASE, CHLOROPLASTIC"/>
    <property type="match status" value="1"/>
</dbReference>
<dbReference type="Pfam" id="PF01903">
    <property type="entry name" value="CbiX"/>
    <property type="match status" value="1"/>
</dbReference>
<dbReference type="Gene3D" id="3.40.50.1400">
    <property type="match status" value="1"/>
</dbReference>
<dbReference type="RefSeq" id="WP_119107806.1">
    <property type="nucleotide sequence ID" value="NZ_QXJC01000001.1"/>
</dbReference>
<dbReference type="PANTHER" id="PTHR33542:SF3">
    <property type="entry name" value="SIROHYDROCHLORIN FERROCHELATASE, CHLOROPLASTIC"/>
    <property type="match status" value="1"/>
</dbReference>
<dbReference type="SUPFAM" id="SSF53800">
    <property type="entry name" value="Chelatase"/>
    <property type="match status" value="1"/>
</dbReference>
<dbReference type="EMBL" id="QXJC01000001">
    <property type="protein sequence ID" value="RID99356.1"/>
    <property type="molecule type" value="Genomic_DNA"/>
</dbReference>
<comment type="caution">
    <text evidence="3">The sequence shown here is derived from an EMBL/GenBank/DDBJ whole genome shotgun (WGS) entry which is preliminary data.</text>
</comment>
<dbReference type="GO" id="GO:0046872">
    <property type="term" value="F:metal ion binding"/>
    <property type="evidence" value="ECO:0007669"/>
    <property type="project" value="UniProtKB-KW"/>
</dbReference>
<organism evidence="3 4">
    <name type="scientific">Simplicispira hankyongi</name>
    <dbReference type="NCBI Taxonomy" id="2315688"/>
    <lineage>
        <taxon>Bacteria</taxon>
        <taxon>Pseudomonadati</taxon>
        <taxon>Pseudomonadota</taxon>
        <taxon>Betaproteobacteria</taxon>
        <taxon>Burkholderiales</taxon>
        <taxon>Comamonadaceae</taxon>
        <taxon>Simplicispira</taxon>
    </lineage>
</organism>
<dbReference type="Proteomes" id="UP000266302">
    <property type="component" value="Unassembled WGS sequence"/>
</dbReference>
<keyword evidence="2" id="KW-0456">Lyase</keyword>
<dbReference type="OrthoDB" id="9797895at2"/>
<keyword evidence="4" id="KW-1185">Reference proteome</keyword>
<gene>
    <name evidence="3" type="ORF">D3F03_02700</name>
</gene>
<dbReference type="AlphaFoldDB" id="A0A398CHT8"/>